<dbReference type="Pfam" id="PF19038">
    <property type="entry name" value="Fuz_longin_3"/>
    <property type="match status" value="1"/>
</dbReference>
<dbReference type="Proteomes" id="UP001652661">
    <property type="component" value="Chromosome 2L"/>
</dbReference>
<dbReference type="RefSeq" id="XP_017025895.1">
    <property type="nucleotide sequence ID" value="XM_017170406.3"/>
</dbReference>
<feature type="domain" description="FUZ/MON1/HPS1 third Longin" evidence="6">
    <location>
        <begin position="420"/>
        <end position="519"/>
    </location>
</feature>
<dbReference type="PANTHER" id="PTHR13027">
    <property type="entry name" value="SAND PROTEIN-RELATED"/>
    <property type="match status" value="1"/>
</dbReference>
<evidence type="ECO:0000256" key="2">
    <source>
        <dbReference type="RuleBase" id="RU367048"/>
    </source>
</evidence>
<dbReference type="GO" id="GO:0006623">
    <property type="term" value="P:protein targeting to vacuole"/>
    <property type="evidence" value="ECO:0007669"/>
    <property type="project" value="UniProtKB-UniRule"/>
</dbReference>
<name>A0A6P4ICF1_DROKI</name>
<dbReference type="AlphaFoldDB" id="A0A6P4ICF1"/>
<gene>
    <name evidence="8" type="primary">Mon1</name>
</gene>
<proteinExistence type="inferred from homology"/>
<feature type="compositionally biased region" description="Polar residues" evidence="3">
    <location>
        <begin position="1"/>
        <end position="13"/>
    </location>
</feature>
<protein>
    <recommendedName>
        <fullName evidence="2">Vacuolar fusion protein MON1 homolog</fullName>
    </recommendedName>
</protein>
<evidence type="ECO:0000256" key="1">
    <source>
        <dbReference type="ARBA" id="ARBA00008968"/>
    </source>
</evidence>
<sequence length="531" mass="59990">MEVEQSSIRSDSTCEFLDAEGDPEATDPEANLYQEADHDDPEAEQQQNHSIISELRDGLGRGDGSTALSPEPGEPAKGLAASVESLALSTSTSAKTEDSSSGVEEEYDYQHDSLWRGQKKHIFILSEAGKPIFSLHGNEDKLATLFGVIQALVSFVQLGQDAITSIHAGGIKFAFMQRSSLILVAASRSNMSVQQLQLQLGDVYNQILSILTYSHMTKIFEKRKNFDLRRLLSGSERLFYNLLANDSSSAKVSNNIFTFLTNSIRVFPLSTTIRSQITSAIQSNCSKIKNLVFAVLIANNKLIALVRMKKYSIHPADLRLIFNLVECSESFKSSENWSPICLPKFDMNGYLHAHVSYLADDCQACLLLLSVDRDAFFTLAEAKAKITDKLRKNHCLEAINEELQQPFNVKLYQQVVGIPELRHFLYKPKTTAQLLCPMLRHPYKSLEELERLEAIYCDLLHRIHNSARPLKLIYEVKEREVVLAWATGTYELYAVFEPVVDKATVIKYVDKLIKWIEKEYEVYFIRNHATF</sequence>
<dbReference type="InterPro" id="IPR004353">
    <property type="entry name" value="Mon1"/>
</dbReference>
<keyword evidence="7" id="KW-1185">Reference proteome</keyword>
<comment type="function">
    <text evidence="2">Plays an important role in membrane trafficking through the secretory apparatus.</text>
</comment>
<dbReference type="PANTHER" id="PTHR13027:SF7">
    <property type="entry name" value="VACUOLAR FUSION PROTEIN MON1 HOMOLOG"/>
    <property type="match status" value="1"/>
</dbReference>
<dbReference type="InterPro" id="IPR043970">
    <property type="entry name" value="FUZ/MON1/HPS1_longin_3"/>
</dbReference>
<feature type="domain" description="FUZ/MON1/HPS1 first Longin" evidence="4">
    <location>
        <begin position="120"/>
        <end position="242"/>
    </location>
</feature>
<dbReference type="PRINTS" id="PR01546">
    <property type="entry name" value="YEAST73DUF"/>
</dbReference>
<dbReference type="Pfam" id="PF19036">
    <property type="entry name" value="Fuz_longin_1"/>
    <property type="match status" value="1"/>
</dbReference>
<evidence type="ECO:0000313" key="8">
    <source>
        <dbReference type="RefSeq" id="XP_017025895.1"/>
    </source>
</evidence>
<dbReference type="OrthoDB" id="272411at2759"/>
<comment type="similarity">
    <text evidence="1 2">Belongs to the MON1/SAND family.</text>
</comment>
<accession>A0A6P4ICF1</accession>
<dbReference type="InterPro" id="IPR043972">
    <property type="entry name" value="FUZ/MON1/HPS1_longin_1"/>
</dbReference>
<reference evidence="7" key="1">
    <citation type="submission" date="2025-05" db="UniProtKB">
        <authorList>
            <consortium name="RefSeq"/>
        </authorList>
    </citation>
    <scope>NUCLEOTIDE SEQUENCE [LARGE SCALE GENOMIC DNA]</scope>
    <source>
        <strain evidence="7">14028-0561.14</strain>
    </source>
</reference>
<dbReference type="InterPro" id="IPR043971">
    <property type="entry name" value="FUZ/MON1/HPS1_longin_2"/>
</dbReference>
<evidence type="ECO:0000259" key="5">
    <source>
        <dbReference type="Pfam" id="PF19037"/>
    </source>
</evidence>
<dbReference type="GO" id="GO:0035658">
    <property type="term" value="C:Mon1-Ccz1 complex"/>
    <property type="evidence" value="ECO:0007669"/>
    <property type="project" value="TreeGrafter"/>
</dbReference>
<dbReference type="Pfam" id="PF19037">
    <property type="entry name" value="Fuz_longin_2"/>
    <property type="match status" value="1"/>
</dbReference>
<evidence type="ECO:0000256" key="3">
    <source>
        <dbReference type="SAM" id="MobiDB-lite"/>
    </source>
</evidence>
<feature type="region of interest" description="Disordered" evidence="3">
    <location>
        <begin position="1"/>
        <end position="80"/>
    </location>
</feature>
<feature type="domain" description="FUZ/MON1/HPS1 second Longin" evidence="5">
    <location>
        <begin position="289"/>
        <end position="386"/>
    </location>
</feature>
<evidence type="ECO:0000259" key="6">
    <source>
        <dbReference type="Pfam" id="PF19038"/>
    </source>
</evidence>
<feature type="compositionally biased region" description="Acidic residues" evidence="3">
    <location>
        <begin position="17"/>
        <end position="27"/>
    </location>
</feature>
<evidence type="ECO:0000259" key="4">
    <source>
        <dbReference type="Pfam" id="PF19036"/>
    </source>
</evidence>
<evidence type="ECO:0000313" key="7">
    <source>
        <dbReference type="Proteomes" id="UP001652661"/>
    </source>
</evidence>
<reference evidence="8" key="2">
    <citation type="submission" date="2025-08" db="UniProtKB">
        <authorList>
            <consortium name="RefSeq"/>
        </authorList>
    </citation>
    <scope>IDENTIFICATION</scope>
    <source>
        <strain evidence="8">14028-0561.14</strain>
        <tissue evidence="8">Whole fly</tissue>
    </source>
</reference>
<organism evidence="7 8">
    <name type="scientific">Drosophila kikkawai</name>
    <name type="common">Fruit fly</name>
    <dbReference type="NCBI Taxonomy" id="30033"/>
    <lineage>
        <taxon>Eukaryota</taxon>
        <taxon>Metazoa</taxon>
        <taxon>Ecdysozoa</taxon>
        <taxon>Arthropoda</taxon>
        <taxon>Hexapoda</taxon>
        <taxon>Insecta</taxon>
        <taxon>Pterygota</taxon>
        <taxon>Neoptera</taxon>
        <taxon>Endopterygota</taxon>
        <taxon>Diptera</taxon>
        <taxon>Brachycera</taxon>
        <taxon>Muscomorpha</taxon>
        <taxon>Ephydroidea</taxon>
        <taxon>Drosophilidae</taxon>
        <taxon>Drosophila</taxon>
        <taxon>Sophophora</taxon>
    </lineage>
</organism>
<dbReference type="GO" id="GO:0032510">
    <property type="term" value="P:endosome to lysosome transport via multivesicular body sorting pathway"/>
    <property type="evidence" value="ECO:0007669"/>
    <property type="project" value="TreeGrafter"/>
</dbReference>